<protein>
    <submittedName>
        <fullName evidence="1">Aspartate aminotransferase family protein</fullName>
    </submittedName>
</protein>
<dbReference type="Proteomes" id="UP000616151">
    <property type="component" value="Unassembled WGS sequence"/>
</dbReference>
<name>A0ACC5RDD9_9HYPH</name>
<comment type="caution">
    <text evidence="1">The sequence shown here is derived from an EMBL/GenBank/DDBJ whole genome shotgun (WGS) entry which is preliminary data.</text>
</comment>
<evidence type="ECO:0000313" key="1">
    <source>
        <dbReference type="EMBL" id="MBK1870706.1"/>
    </source>
</evidence>
<organism evidence="1 2">
    <name type="scientific">Taklimakanibacter albus</name>
    <dbReference type="NCBI Taxonomy" id="2800327"/>
    <lineage>
        <taxon>Bacteria</taxon>
        <taxon>Pseudomonadati</taxon>
        <taxon>Pseudomonadota</taxon>
        <taxon>Alphaproteobacteria</taxon>
        <taxon>Hyphomicrobiales</taxon>
        <taxon>Aestuariivirgaceae</taxon>
        <taxon>Taklimakanibacter</taxon>
    </lineage>
</organism>
<dbReference type="EMBL" id="JAENHL010000008">
    <property type="protein sequence ID" value="MBK1870706.1"/>
    <property type="molecule type" value="Genomic_DNA"/>
</dbReference>
<accession>A0ACC5RDD9</accession>
<proteinExistence type="predicted"/>
<keyword evidence="2" id="KW-1185">Reference proteome</keyword>
<evidence type="ECO:0000313" key="2">
    <source>
        <dbReference type="Proteomes" id="UP000616151"/>
    </source>
</evidence>
<keyword evidence="1" id="KW-0808">Transferase</keyword>
<keyword evidence="1" id="KW-0032">Aminotransferase</keyword>
<gene>
    <name evidence="1" type="ORF">JHL16_30350</name>
</gene>
<reference evidence="1" key="1">
    <citation type="submission" date="2021-01" db="EMBL/GenBank/DDBJ databases">
        <authorList>
            <person name="Sun Q."/>
        </authorList>
    </citation>
    <scope>NUCLEOTIDE SEQUENCE</scope>
    <source>
        <strain evidence="1">YIM B02566</strain>
    </source>
</reference>
<sequence>MEPKTKDAANSRDLASLAYQHTLFSMVPQSEVQSDGPCIYVEGKGVHVTDHEGRQLLDMMSSTSRANSLGYGNEEIARAMYEQALRMHYSGTTRFLSEPTVTLAAKIAELAPGRLSKVCFVSGGSEATETALKLARQYQQNTGKPRAFKVISRWNAYHGSTLGALSVTDWLNVRDIPDPRAVGHSFVANPMRYRNPYGMSEEDYADHCASHLERQIQFEGPDLVAAFIAEPIMQANGVQIPTKSYLQKVREICTRYGVLLVIDEVITGFGRTGNWFASEHFGIEPDIMTMAKAMSAGYAPLGAVMTRDEIADALPVFRHVHTFSGHAVACAAANAVIAIKEREGLIPRAAKIGAEFGANLAEAVAHLPIVGDVRGLGLWHAVDFTRDKQTRAVFTDDTVKAVVRRMRDLGVVVSAIGSALEIAPPLIVGKEHLDRTVAVCAQAITEVAKERGLA</sequence>